<keyword evidence="3" id="KW-1185">Reference proteome</keyword>
<dbReference type="AlphaFoldDB" id="A0A8H7PSG7"/>
<protein>
    <submittedName>
        <fullName evidence="2">Uncharacterized protein</fullName>
    </submittedName>
</protein>
<evidence type="ECO:0000313" key="3">
    <source>
        <dbReference type="Proteomes" id="UP000612746"/>
    </source>
</evidence>
<feature type="compositionally biased region" description="Low complexity" evidence="1">
    <location>
        <begin position="121"/>
        <end position="131"/>
    </location>
</feature>
<comment type="caution">
    <text evidence="2">The sequence shown here is derived from an EMBL/GenBank/DDBJ whole genome shotgun (WGS) entry which is preliminary data.</text>
</comment>
<evidence type="ECO:0000313" key="2">
    <source>
        <dbReference type="EMBL" id="KAG2178426.1"/>
    </source>
</evidence>
<reference evidence="2" key="1">
    <citation type="submission" date="2020-12" db="EMBL/GenBank/DDBJ databases">
        <title>Metabolic potential, ecology and presence of endohyphal bacteria is reflected in genomic diversity of Mucoromycotina.</title>
        <authorList>
            <person name="Muszewska A."/>
            <person name="Okrasinska A."/>
            <person name="Steczkiewicz K."/>
            <person name="Drgas O."/>
            <person name="Orlowska M."/>
            <person name="Perlinska-Lenart U."/>
            <person name="Aleksandrzak-Piekarczyk T."/>
            <person name="Szatraj K."/>
            <person name="Zielenkiewicz U."/>
            <person name="Pilsyk S."/>
            <person name="Malc E."/>
            <person name="Mieczkowski P."/>
            <person name="Kruszewska J.S."/>
            <person name="Biernat P."/>
            <person name="Pawlowska J."/>
        </authorList>
    </citation>
    <scope>NUCLEOTIDE SEQUENCE</scope>
    <source>
        <strain evidence="2">WA0000051536</strain>
    </source>
</reference>
<organism evidence="2 3">
    <name type="scientific">Umbelopsis vinacea</name>
    <dbReference type="NCBI Taxonomy" id="44442"/>
    <lineage>
        <taxon>Eukaryota</taxon>
        <taxon>Fungi</taxon>
        <taxon>Fungi incertae sedis</taxon>
        <taxon>Mucoromycota</taxon>
        <taxon>Mucoromycotina</taxon>
        <taxon>Umbelopsidomycetes</taxon>
        <taxon>Umbelopsidales</taxon>
        <taxon>Umbelopsidaceae</taxon>
        <taxon>Umbelopsis</taxon>
    </lineage>
</organism>
<evidence type="ECO:0000256" key="1">
    <source>
        <dbReference type="SAM" id="MobiDB-lite"/>
    </source>
</evidence>
<dbReference type="OrthoDB" id="2408800at2759"/>
<dbReference type="EMBL" id="JAEPRA010000011">
    <property type="protein sequence ID" value="KAG2178426.1"/>
    <property type="molecule type" value="Genomic_DNA"/>
</dbReference>
<accession>A0A8H7PSG7</accession>
<proteinExistence type="predicted"/>
<name>A0A8H7PSG7_9FUNG</name>
<feature type="region of interest" description="Disordered" evidence="1">
    <location>
        <begin position="45"/>
        <end position="131"/>
    </location>
</feature>
<gene>
    <name evidence="2" type="ORF">INT44_001578</name>
</gene>
<dbReference type="Proteomes" id="UP000612746">
    <property type="component" value="Unassembled WGS sequence"/>
</dbReference>
<sequence>MTGRSTQNRKLCQNIFDVHRFDLLNVLETLREAFYLPVESEKVKDATEQEEKVTTVTTAAPPPVATSVSLIPDAVDTPTPTLTPPAPRISTPSLRAKTATPPPSTPETQRSATPHQRRFSTPRPSSLPPSSVKAIPIVHIQRNLIHMIKKEPTSKPDVATVATTAKHSDATTSFFFAEYNESEIMKILSQVFRIDSNYTRMEQLGLVGTLAIVAKGMRKKRVADRLSQVRAGLLPN</sequence>